<keyword evidence="2" id="KW-1185">Reference proteome</keyword>
<sequence>IIRFLVNVLNTLINLNVYHSDPLQNMFGESDNWIIRPSVNVTPGHQSGLAIKGVSNVYPTLAWLSKPGLVNITSFV</sequence>
<name>A0A8B6FV85_MYTGA</name>
<dbReference type="Proteomes" id="UP000596742">
    <property type="component" value="Unassembled WGS sequence"/>
</dbReference>
<feature type="non-terminal residue" evidence="1">
    <location>
        <position position="1"/>
    </location>
</feature>
<accession>A0A8B6FV85</accession>
<dbReference type="AlphaFoldDB" id="A0A8B6FV85"/>
<organism evidence="1 2">
    <name type="scientific">Mytilus galloprovincialis</name>
    <name type="common">Mediterranean mussel</name>
    <dbReference type="NCBI Taxonomy" id="29158"/>
    <lineage>
        <taxon>Eukaryota</taxon>
        <taxon>Metazoa</taxon>
        <taxon>Spiralia</taxon>
        <taxon>Lophotrochozoa</taxon>
        <taxon>Mollusca</taxon>
        <taxon>Bivalvia</taxon>
        <taxon>Autobranchia</taxon>
        <taxon>Pteriomorphia</taxon>
        <taxon>Mytilida</taxon>
        <taxon>Mytiloidea</taxon>
        <taxon>Mytilidae</taxon>
        <taxon>Mytilinae</taxon>
        <taxon>Mytilus</taxon>
    </lineage>
</organism>
<comment type="caution">
    <text evidence="1">The sequence shown here is derived from an EMBL/GenBank/DDBJ whole genome shotgun (WGS) entry which is preliminary data.</text>
</comment>
<evidence type="ECO:0000313" key="2">
    <source>
        <dbReference type="Proteomes" id="UP000596742"/>
    </source>
</evidence>
<evidence type="ECO:0000313" key="1">
    <source>
        <dbReference type="EMBL" id="VDI54307.1"/>
    </source>
</evidence>
<gene>
    <name evidence="1" type="ORF">MGAL_10B001061</name>
</gene>
<feature type="non-terminal residue" evidence="1">
    <location>
        <position position="76"/>
    </location>
</feature>
<protein>
    <submittedName>
        <fullName evidence="1">Uncharacterized protein</fullName>
    </submittedName>
</protein>
<reference evidence="1" key="1">
    <citation type="submission" date="2018-11" db="EMBL/GenBank/DDBJ databases">
        <authorList>
            <person name="Alioto T."/>
            <person name="Alioto T."/>
        </authorList>
    </citation>
    <scope>NUCLEOTIDE SEQUENCE</scope>
</reference>
<proteinExistence type="predicted"/>
<dbReference type="EMBL" id="UYJE01007381">
    <property type="protein sequence ID" value="VDI54307.1"/>
    <property type="molecule type" value="Genomic_DNA"/>
</dbReference>